<feature type="signal peptide" evidence="1">
    <location>
        <begin position="1"/>
        <end position="25"/>
    </location>
</feature>
<evidence type="ECO:0000313" key="2">
    <source>
        <dbReference type="EMBL" id="QGX08515.1"/>
    </source>
</evidence>
<accession>A0A650GEY3</accession>
<feature type="chain" id="PRO_5024828810" description="DUF5666 domain-containing protein" evidence="1">
    <location>
        <begin position="26"/>
        <end position="189"/>
    </location>
</feature>
<proteinExistence type="predicted"/>
<protein>
    <recommendedName>
        <fullName evidence="4">DUF5666 domain-containing protein</fullName>
    </recommendedName>
</protein>
<dbReference type="RefSeq" id="WP_123093792.1">
    <property type="nucleotide sequence ID" value="NZ_CAJFZZ010000024.1"/>
</dbReference>
<organism evidence="2 3">
    <name type="scientific">Janibacter melonis</name>
    <dbReference type="NCBI Taxonomy" id="262209"/>
    <lineage>
        <taxon>Bacteria</taxon>
        <taxon>Bacillati</taxon>
        <taxon>Actinomycetota</taxon>
        <taxon>Actinomycetes</taxon>
        <taxon>Micrococcales</taxon>
        <taxon>Intrasporangiaceae</taxon>
        <taxon>Janibacter</taxon>
    </lineage>
</organism>
<sequence length="189" mass="20371">MKTQLAAIAVGVTALTALPAASATAQQHASGEVVAEHVSVQTVLDGAMGPVIKGNQHRLRLVTDIEGMSDPRHAAKIQSYYCPSGARITNSWTSSRCVYRGTTFLTYDRSDYRVSSTMRSARVVGLVQTEKTSLVADLTLRAYGDEEVGGWYPGSVTRSVEATVSGELQGATVRYEERKGSGIHRHERA</sequence>
<reference evidence="2 3" key="1">
    <citation type="submission" date="2019-09" db="EMBL/GenBank/DDBJ databases">
        <title>Complete Genome Sequence of Janibacter melonis M714 with both human health impact and industrial applications.</title>
        <authorList>
            <person name="Jin M."/>
            <person name="Zhao Q.R."/>
        </authorList>
    </citation>
    <scope>NUCLEOTIDE SEQUENCE [LARGE SCALE GENOMIC DNA]</scope>
    <source>
        <strain evidence="2 3">M714</strain>
    </source>
</reference>
<dbReference type="EMBL" id="CP044548">
    <property type="protein sequence ID" value="QGX08515.1"/>
    <property type="molecule type" value="Genomic_DNA"/>
</dbReference>
<keyword evidence="1" id="KW-0732">Signal</keyword>
<dbReference type="Proteomes" id="UP000271708">
    <property type="component" value="Chromosome"/>
</dbReference>
<evidence type="ECO:0000313" key="3">
    <source>
        <dbReference type="Proteomes" id="UP000271708"/>
    </source>
</evidence>
<dbReference type="AlphaFoldDB" id="A0A650GEY3"/>
<name>A0A650GEY3_9MICO</name>
<gene>
    <name evidence="2" type="ORF">EEW87_16800</name>
</gene>
<evidence type="ECO:0008006" key="4">
    <source>
        <dbReference type="Google" id="ProtNLM"/>
    </source>
</evidence>
<evidence type="ECO:0000256" key="1">
    <source>
        <dbReference type="SAM" id="SignalP"/>
    </source>
</evidence>
<dbReference type="KEGG" id="jme:EEW87_16800"/>
<dbReference type="GeneID" id="59162137"/>